<dbReference type="OrthoDB" id="9797543at2"/>
<dbReference type="KEGG" id="tpi:TREPR_1194"/>
<dbReference type="RefSeq" id="WP_015708880.1">
    <property type="nucleotide sequence ID" value="NC_015578.1"/>
</dbReference>
<dbReference type="eggNOG" id="COG1426">
    <property type="taxonomic scope" value="Bacteria"/>
</dbReference>
<feature type="transmembrane region" description="Helical" evidence="1">
    <location>
        <begin position="97"/>
        <end position="119"/>
    </location>
</feature>
<sequence length="374" mass="41459">MESLGDKLKSTRESKGYTFDYVGRETNIATRYLEALENENFSVFPGEPYLLGFLRNYGEYLGLDVNELISLYRSLKIQEQPVPVEHLLRSPSKLPKVFITIAVVLLGISAIVGGIYFFMNIPWKTETAEAAVRPVVAYTLEGSFLERRFYRGDTITIPLGGELYKMELINLGEAVTISAPTGTVILDLGQEVNVDINNDGVGDIRISAQEFARNDPAMGVQLRFDISTDLGVYVAEATGERLSEIAESGGIAAQEAAGSSVSNAPVIFASSNAYPFTLQASFQGYCMFRWEILRERDRQGRNEQYYVRTDELNIQAQNGIRIWVSNATAVKLQVIGGGRTVPLEIGGAGEVVVADVRWVRDDDGRYRLVLIRLD</sequence>
<keyword evidence="1" id="KW-1133">Transmembrane helix</keyword>
<dbReference type="AlphaFoldDB" id="F5YGT5"/>
<dbReference type="EMBL" id="CP001843">
    <property type="protein sequence ID" value="AEF85776.1"/>
    <property type="molecule type" value="Genomic_DNA"/>
</dbReference>
<reference evidence="3" key="1">
    <citation type="submission" date="2009-12" db="EMBL/GenBank/DDBJ databases">
        <title>Complete sequence of Treponema primitia strain ZAS-2.</title>
        <authorList>
            <person name="Tetu S.G."/>
            <person name="Matson E."/>
            <person name="Ren Q."/>
            <person name="Seshadri R."/>
            <person name="Elbourne L."/>
            <person name="Hassan K.A."/>
            <person name="Durkin A."/>
            <person name="Radune D."/>
            <person name="Mohamoud Y."/>
            <person name="Shay R."/>
            <person name="Jin S."/>
            <person name="Zhang X."/>
            <person name="Lucey K."/>
            <person name="Ballor N.R."/>
            <person name="Ottesen E."/>
            <person name="Rosenthal R."/>
            <person name="Allen A."/>
            <person name="Leadbetter J.R."/>
            <person name="Paulsen I.T."/>
        </authorList>
    </citation>
    <scope>NUCLEOTIDE SEQUENCE [LARGE SCALE GENOMIC DNA]</scope>
    <source>
        <strain evidence="3">ATCC BAA-887 / DSM 12427 / ZAS-2</strain>
    </source>
</reference>
<dbReference type="PANTHER" id="PTHR34475">
    <property type="match status" value="1"/>
</dbReference>
<dbReference type="PANTHER" id="PTHR34475:SF1">
    <property type="entry name" value="CYTOSKELETON PROTEIN RODZ"/>
    <property type="match status" value="1"/>
</dbReference>
<dbReference type="InterPro" id="IPR010982">
    <property type="entry name" value="Lambda_DNA-bd_dom_sf"/>
</dbReference>
<dbReference type="CDD" id="cd00093">
    <property type="entry name" value="HTH_XRE"/>
    <property type="match status" value="1"/>
</dbReference>
<organism evidence="2 3">
    <name type="scientific">Treponema primitia (strain ATCC BAA-887 / DSM 12427 / ZAS-2)</name>
    <dbReference type="NCBI Taxonomy" id="545694"/>
    <lineage>
        <taxon>Bacteria</taxon>
        <taxon>Pseudomonadati</taxon>
        <taxon>Spirochaetota</taxon>
        <taxon>Spirochaetia</taxon>
        <taxon>Spirochaetales</taxon>
        <taxon>Treponemataceae</taxon>
        <taxon>Treponema</taxon>
    </lineage>
</organism>
<keyword evidence="1" id="KW-0812">Transmembrane</keyword>
<reference evidence="2 3" key="2">
    <citation type="journal article" date="2011" name="ISME J.">
        <title>RNA-seq reveals cooperative metabolic interactions between two termite-gut spirochete species in co-culture.</title>
        <authorList>
            <person name="Rosenthal A.Z."/>
            <person name="Matson E.G."/>
            <person name="Eldar A."/>
            <person name="Leadbetter J.R."/>
        </authorList>
    </citation>
    <scope>NUCLEOTIDE SEQUENCE [LARGE SCALE GENOMIC DNA]</scope>
    <source>
        <strain evidence="3">ATCC BAA-887 / DSM 12427 / ZAS-2</strain>
    </source>
</reference>
<evidence type="ECO:0008006" key="4">
    <source>
        <dbReference type="Google" id="ProtNLM"/>
    </source>
</evidence>
<keyword evidence="3" id="KW-1185">Reference proteome</keyword>
<dbReference type="GO" id="GO:0003677">
    <property type="term" value="F:DNA binding"/>
    <property type="evidence" value="ECO:0007669"/>
    <property type="project" value="InterPro"/>
</dbReference>
<name>F5YGT5_TREPZ</name>
<keyword evidence="1" id="KW-0472">Membrane</keyword>
<gene>
    <name evidence="2" type="ordered locus">TREPR_1194</name>
</gene>
<proteinExistence type="predicted"/>
<dbReference type="InterPro" id="IPR001387">
    <property type="entry name" value="Cro/C1-type_HTH"/>
</dbReference>
<dbReference type="InterPro" id="IPR050400">
    <property type="entry name" value="Bact_Cytoskel_RodZ"/>
</dbReference>
<evidence type="ECO:0000313" key="3">
    <source>
        <dbReference type="Proteomes" id="UP000009223"/>
    </source>
</evidence>
<dbReference type="Pfam" id="PF13413">
    <property type="entry name" value="HTH_25"/>
    <property type="match status" value="1"/>
</dbReference>
<evidence type="ECO:0000313" key="2">
    <source>
        <dbReference type="EMBL" id="AEF85776.1"/>
    </source>
</evidence>
<dbReference type="Proteomes" id="UP000009223">
    <property type="component" value="Chromosome"/>
</dbReference>
<dbReference type="HOGENOM" id="CLU_743750_0_0_12"/>
<evidence type="ECO:0000256" key="1">
    <source>
        <dbReference type="SAM" id="Phobius"/>
    </source>
</evidence>
<dbReference type="STRING" id="545694.TREPR_1194"/>
<protein>
    <recommendedName>
        <fullName evidence="4">HTH cro/C1-type domain-containing protein</fullName>
    </recommendedName>
</protein>
<dbReference type="Gene3D" id="1.10.260.40">
    <property type="entry name" value="lambda repressor-like DNA-binding domains"/>
    <property type="match status" value="1"/>
</dbReference>
<accession>F5YGT5</accession>